<dbReference type="InterPro" id="IPR015424">
    <property type="entry name" value="PyrdxlP-dep_Trfase"/>
</dbReference>
<accession>A0A0K2SLR5</accession>
<protein>
    <submittedName>
        <fullName evidence="5">Selenocysteine synthase</fullName>
    </submittedName>
</protein>
<sequence>MSYWQEALGLPPLINAAGKMTYLGASTLDPSAVAAMGRAAGEYVDMAQLHRAAGRRVAQWAGAEDAVVTSCAAAGIVTAVAACLTGPDLGRARLLPDTSRFARRRVVLQKGHAVDFGMEIVQAVRLTGAIPVEVGSVKRCDPSQMAVALEEPAAAVLYVVSHHAEQDGMLSLEQVVEIASKRGVPVVVDAAAEMDLNRYLAAGASLVVYSGQKAFGGPTSGVVVGRADLIAACRVQDKGIARPMKVSKEAIAGFLRALEQYAATEPADLTRELEARAAALADRLRSALETAGAARYARISLQGDATRPIPRVALDLDPAAGALTASQLVAALEGGSPSIRTRNHQVDSGRILFDVRTLRDDQLEVMARRVGECLTSGGIHHDKQSS</sequence>
<keyword evidence="6" id="KW-1185">Reference proteome</keyword>
<evidence type="ECO:0000313" key="6">
    <source>
        <dbReference type="Proteomes" id="UP000065807"/>
    </source>
</evidence>
<dbReference type="PANTHER" id="PTHR32328">
    <property type="entry name" value="L-SERYL-TRNA(SEC) SELENIUM TRANSFERASE"/>
    <property type="match status" value="1"/>
</dbReference>
<reference evidence="6" key="2">
    <citation type="journal article" date="2016" name="Int. J. Syst. Evol. Microbiol.">
        <title>Complete genome sequence and cell structure of Limnochorda pilosa, a Gram-negative spore-former within the phylum Firmicutes.</title>
        <authorList>
            <person name="Watanabe M."/>
            <person name="Kojima H."/>
            <person name="Fukui M."/>
        </authorList>
    </citation>
    <scope>NUCLEOTIDE SEQUENCE [LARGE SCALE GENOMIC DNA]</scope>
    <source>
        <strain evidence="6">HC45</strain>
    </source>
</reference>
<feature type="modified residue" description="N6-(pyridoxal phosphate)lysine" evidence="4">
    <location>
        <position position="213"/>
    </location>
</feature>
<dbReference type="GO" id="GO:0004125">
    <property type="term" value="F:L-seryl-tRNA(Sec) selenium transferase activity"/>
    <property type="evidence" value="ECO:0007669"/>
    <property type="project" value="TreeGrafter"/>
</dbReference>
<evidence type="ECO:0000256" key="4">
    <source>
        <dbReference type="PIRSR" id="PIRSR618319-50"/>
    </source>
</evidence>
<comment type="cofactor">
    <cofactor evidence="1 4">
        <name>pyridoxal 5'-phosphate</name>
        <dbReference type="ChEBI" id="CHEBI:597326"/>
    </cofactor>
</comment>
<evidence type="ECO:0000256" key="3">
    <source>
        <dbReference type="ARBA" id="ARBA00044507"/>
    </source>
</evidence>
<dbReference type="InterPro" id="IPR018319">
    <property type="entry name" value="SelA-like"/>
</dbReference>
<dbReference type="PANTHER" id="PTHR32328:SF0">
    <property type="entry name" value="L-SERYL-TRNA(SEC) SELENIUM TRANSFERASE"/>
    <property type="match status" value="1"/>
</dbReference>
<dbReference type="RefSeq" id="WP_068137846.1">
    <property type="nucleotide sequence ID" value="NZ_AP014924.1"/>
</dbReference>
<reference evidence="6" key="1">
    <citation type="submission" date="2015-07" db="EMBL/GenBank/DDBJ databases">
        <title>Complete genome sequence and phylogenetic analysis of Limnochorda pilosa.</title>
        <authorList>
            <person name="Watanabe M."/>
            <person name="Kojima H."/>
            <person name="Fukui M."/>
        </authorList>
    </citation>
    <scope>NUCLEOTIDE SEQUENCE [LARGE SCALE GENOMIC DNA]</scope>
    <source>
        <strain evidence="6">HC45</strain>
    </source>
</reference>
<keyword evidence="2 4" id="KW-0663">Pyridoxal phosphate</keyword>
<dbReference type="Pfam" id="PF03841">
    <property type="entry name" value="SelA"/>
    <property type="match status" value="1"/>
</dbReference>
<evidence type="ECO:0000256" key="2">
    <source>
        <dbReference type="ARBA" id="ARBA00022898"/>
    </source>
</evidence>
<comment type="similarity">
    <text evidence="3">Belongs to the SelA family.</text>
</comment>
<dbReference type="EMBL" id="AP014924">
    <property type="protein sequence ID" value="BAS28066.1"/>
    <property type="molecule type" value="Genomic_DNA"/>
</dbReference>
<dbReference type="Gene3D" id="3.40.640.10">
    <property type="entry name" value="Type I PLP-dependent aspartate aminotransferase-like (Major domain)"/>
    <property type="match status" value="1"/>
</dbReference>
<gene>
    <name evidence="5" type="ORF">LIP_2225</name>
</gene>
<dbReference type="OrthoDB" id="9787096at2"/>
<evidence type="ECO:0000256" key="1">
    <source>
        <dbReference type="ARBA" id="ARBA00001933"/>
    </source>
</evidence>
<dbReference type="Proteomes" id="UP000065807">
    <property type="component" value="Chromosome"/>
</dbReference>
<evidence type="ECO:0000313" key="5">
    <source>
        <dbReference type="EMBL" id="BAS28066.1"/>
    </source>
</evidence>
<organism evidence="5 6">
    <name type="scientific">Limnochorda pilosa</name>
    <dbReference type="NCBI Taxonomy" id="1555112"/>
    <lineage>
        <taxon>Bacteria</taxon>
        <taxon>Bacillati</taxon>
        <taxon>Bacillota</taxon>
        <taxon>Limnochordia</taxon>
        <taxon>Limnochordales</taxon>
        <taxon>Limnochordaceae</taxon>
        <taxon>Limnochorda</taxon>
    </lineage>
</organism>
<dbReference type="STRING" id="1555112.LIP_2225"/>
<dbReference type="AlphaFoldDB" id="A0A0K2SLR5"/>
<dbReference type="InterPro" id="IPR015421">
    <property type="entry name" value="PyrdxlP-dep_Trfase_major"/>
</dbReference>
<dbReference type="SUPFAM" id="SSF53383">
    <property type="entry name" value="PLP-dependent transferases"/>
    <property type="match status" value="1"/>
</dbReference>
<dbReference type="KEGG" id="lpil:LIP_2225"/>
<proteinExistence type="inferred from homology"/>
<name>A0A0K2SLR5_LIMPI</name>